<dbReference type="EMBL" id="JBBWRZ010000009">
    <property type="protein sequence ID" value="KAK8229184.1"/>
    <property type="molecule type" value="Genomic_DNA"/>
</dbReference>
<evidence type="ECO:0000313" key="1">
    <source>
        <dbReference type="EMBL" id="KAK8229184.1"/>
    </source>
</evidence>
<evidence type="ECO:0000313" key="2">
    <source>
        <dbReference type="Proteomes" id="UP001492380"/>
    </source>
</evidence>
<accession>A0ABR1YHT7</accession>
<reference evidence="1 2" key="1">
    <citation type="submission" date="2024-04" db="EMBL/GenBank/DDBJ databases">
        <title>Phyllosticta paracitricarpa is synonymous to the EU quarantine fungus P. citricarpa based on phylogenomic analyses.</title>
        <authorList>
            <consortium name="Lawrence Berkeley National Laboratory"/>
            <person name="Van Ingen-Buijs V.A."/>
            <person name="Van Westerhoven A.C."/>
            <person name="Haridas S."/>
            <person name="Skiadas P."/>
            <person name="Martin F."/>
            <person name="Groenewald J.Z."/>
            <person name="Crous P.W."/>
            <person name="Seidl M.F."/>
        </authorList>
    </citation>
    <scope>NUCLEOTIDE SEQUENCE [LARGE SCALE GENOMIC DNA]</scope>
    <source>
        <strain evidence="1 2">CBS 123374</strain>
    </source>
</reference>
<proteinExistence type="predicted"/>
<organism evidence="1 2">
    <name type="scientific">Phyllosticta capitalensis</name>
    <dbReference type="NCBI Taxonomy" id="121624"/>
    <lineage>
        <taxon>Eukaryota</taxon>
        <taxon>Fungi</taxon>
        <taxon>Dikarya</taxon>
        <taxon>Ascomycota</taxon>
        <taxon>Pezizomycotina</taxon>
        <taxon>Dothideomycetes</taxon>
        <taxon>Dothideomycetes incertae sedis</taxon>
        <taxon>Botryosphaeriales</taxon>
        <taxon>Phyllostictaceae</taxon>
        <taxon>Phyllosticta</taxon>
    </lineage>
</organism>
<gene>
    <name evidence="1" type="ORF">HDK90DRAFT_349551</name>
</gene>
<keyword evidence="2" id="KW-1185">Reference proteome</keyword>
<name>A0ABR1YHT7_9PEZI</name>
<protein>
    <recommendedName>
        <fullName evidence="3">Secreted protein</fullName>
    </recommendedName>
</protein>
<dbReference type="Proteomes" id="UP001492380">
    <property type="component" value="Unassembled WGS sequence"/>
</dbReference>
<evidence type="ECO:0008006" key="3">
    <source>
        <dbReference type="Google" id="ProtNLM"/>
    </source>
</evidence>
<sequence>MRKALHIFHGSALAALFMDLLRSVATGRRDENAVGLSALHALPKTFVVVGCYADGFRLFLQGFPPRFVSSRIGGLRCLCEGYSNLTQHRICVTAAASYSLLDH</sequence>
<comment type="caution">
    <text evidence="1">The sequence shown here is derived from an EMBL/GenBank/DDBJ whole genome shotgun (WGS) entry which is preliminary data.</text>
</comment>